<dbReference type="InterPro" id="IPR007627">
    <property type="entry name" value="RNA_pol_sigma70_r2"/>
</dbReference>
<dbReference type="InterPro" id="IPR014284">
    <property type="entry name" value="RNA_pol_sigma-70_dom"/>
</dbReference>
<comment type="similarity">
    <text evidence="1">Belongs to the sigma-70 factor family. ECF subfamily.</text>
</comment>
<keyword evidence="3" id="KW-0731">Sigma factor</keyword>
<dbReference type="InterPro" id="IPR013325">
    <property type="entry name" value="RNA_pol_sigma_r2"/>
</dbReference>
<dbReference type="GO" id="GO:0006352">
    <property type="term" value="P:DNA-templated transcription initiation"/>
    <property type="evidence" value="ECO:0007669"/>
    <property type="project" value="InterPro"/>
</dbReference>
<protein>
    <submittedName>
        <fullName evidence="7">RNA polymerase sigma-70 factor, ECF subfamily</fullName>
    </submittedName>
</protein>
<dbReference type="InterPro" id="IPR013249">
    <property type="entry name" value="RNA_pol_sigma70_r4_t2"/>
</dbReference>
<evidence type="ECO:0000313" key="7">
    <source>
        <dbReference type="EMBL" id="SMC34578.1"/>
    </source>
</evidence>
<dbReference type="Gene3D" id="1.10.1740.10">
    <property type="match status" value="1"/>
</dbReference>
<dbReference type="InterPro" id="IPR036388">
    <property type="entry name" value="WH-like_DNA-bd_sf"/>
</dbReference>
<feature type="domain" description="RNA polymerase sigma factor 70 region 4 type 2" evidence="6">
    <location>
        <begin position="113"/>
        <end position="165"/>
    </location>
</feature>
<evidence type="ECO:0000256" key="4">
    <source>
        <dbReference type="ARBA" id="ARBA00023163"/>
    </source>
</evidence>
<reference evidence="7 8" key="1">
    <citation type="submission" date="2017-04" db="EMBL/GenBank/DDBJ databases">
        <authorList>
            <person name="Afonso C.L."/>
            <person name="Miller P.J."/>
            <person name="Scott M.A."/>
            <person name="Spackman E."/>
            <person name="Goraichik I."/>
            <person name="Dimitrov K.M."/>
            <person name="Suarez D.L."/>
            <person name="Swayne D.E."/>
        </authorList>
    </citation>
    <scope>NUCLEOTIDE SEQUENCE [LARGE SCALE GENOMIC DNA]</scope>
    <source>
        <strain evidence="7 8">CGMCC 1.12708</strain>
    </source>
</reference>
<keyword evidence="2" id="KW-0805">Transcription regulation</keyword>
<organism evidence="7 8">
    <name type="scientific">Moheibacter sediminis</name>
    <dbReference type="NCBI Taxonomy" id="1434700"/>
    <lineage>
        <taxon>Bacteria</taxon>
        <taxon>Pseudomonadati</taxon>
        <taxon>Bacteroidota</taxon>
        <taxon>Flavobacteriia</taxon>
        <taxon>Flavobacteriales</taxon>
        <taxon>Weeksellaceae</taxon>
        <taxon>Moheibacter</taxon>
    </lineage>
</organism>
<dbReference type="PANTHER" id="PTHR43133">
    <property type="entry name" value="RNA POLYMERASE ECF-TYPE SIGMA FACTO"/>
    <property type="match status" value="1"/>
</dbReference>
<dbReference type="InterPro" id="IPR039425">
    <property type="entry name" value="RNA_pol_sigma-70-like"/>
</dbReference>
<evidence type="ECO:0000259" key="5">
    <source>
        <dbReference type="Pfam" id="PF04542"/>
    </source>
</evidence>
<name>A0A1W1YFL9_9FLAO</name>
<evidence type="ECO:0000256" key="3">
    <source>
        <dbReference type="ARBA" id="ARBA00023082"/>
    </source>
</evidence>
<feature type="domain" description="RNA polymerase sigma-70 region 2" evidence="5">
    <location>
        <begin position="21"/>
        <end position="87"/>
    </location>
</feature>
<dbReference type="Gene3D" id="1.10.10.10">
    <property type="entry name" value="Winged helix-like DNA-binding domain superfamily/Winged helix DNA-binding domain"/>
    <property type="match status" value="1"/>
</dbReference>
<dbReference type="EMBL" id="FWXS01000001">
    <property type="protein sequence ID" value="SMC34578.1"/>
    <property type="molecule type" value="Genomic_DNA"/>
</dbReference>
<dbReference type="OrthoDB" id="1056775at2"/>
<sequence>MKEVELIQGCKKQDRKTQKLLYEKYSVRYFGVCKRYMKDVEAAEDVLVKGFLKIFDNINSFENKGSFEGWMQRIMVNECLMELRKKQDFTIYLESSNIQPQKDATVLESLYEQDVLKLLEFLPIGCRTVFNLYVIEGFKHNEIAEKLNITEGTSKSQLNLAKEKLKVLLENYGITKYKSS</sequence>
<keyword evidence="8" id="KW-1185">Reference proteome</keyword>
<dbReference type="STRING" id="1434700.SAMN06296427_101300"/>
<accession>A0A1W1YFL9</accession>
<dbReference type="Pfam" id="PF08281">
    <property type="entry name" value="Sigma70_r4_2"/>
    <property type="match status" value="1"/>
</dbReference>
<evidence type="ECO:0000259" key="6">
    <source>
        <dbReference type="Pfam" id="PF08281"/>
    </source>
</evidence>
<dbReference type="SUPFAM" id="SSF88659">
    <property type="entry name" value="Sigma3 and sigma4 domains of RNA polymerase sigma factors"/>
    <property type="match status" value="1"/>
</dbReference>
<dbReference type="Pfam" id="PF04542">
    <property type="entry name" value="Sigma70_r2"/>
    <property type="match status" value="1"/>
</dbReference>
<dbReference type="AlphaFoldDB" id="A0A1W1YFL9"/>
<evidence type="ECO:0000313" key="8">
    <source>
        <dbReference type="Proteomes" id="UP000192393"/>
    </source>
</evidence>
<dbReference type="SUPFAM" id="SSF88946">
    <property type="entry name" value="Sigma2 domain of RNA polymerase sigma factors"/>
    <property type="match status" value="1"/>
</dbReference>
<dbReference type="InterPro" id="IPR013324">
    <property type="entry name" value="RNA_pol_sigma_r3/r4-like"/>
</dbReference>
<keyword evidence="4" id="KW-0804">Transcription</keyword>
<proteinExistence type="inferred from homology"/>
<dbReference type="PANTHER" id="PTHR43133:SF46">
    <property type="entry name" value="RNA POLYMERASE SIGMA-70 FACTOR ECF SUBFAMILY"/>
    <property type="match status" value="1"/>
</dbReference>
<dbReference type="GO" id="GO:0003677">
    <property type="term" value="F:DNA binding"/>
    <property type="evidence" value="ECO:0007669"/>
    <property type="project" value="InterPro"/>
</dbReference>
<gene>
    <name evidence="7" type="ORF">SAMN06296427_101300</name>
</gene>
<dbReference type="GO" id="GO:0016987">
    <property type="term" value="F:sigma factor activity"/>
    <property type="evidence" value="ECO:0007669"/>
    <property type="project" value="UniProtKB-KW"/>
</dbReference>
<evidence type="ECO:0000256" key="2">
    <source>
        <dbReference type="ARBA" id="ARBA00023015"/>
    </source>
</evidence>
<dbReference type="Proteomes" id="UP000192393">
    <property type="component" value="Unassembled WGS sequence"/>
</dbReference>
<evidence type="ECO:0000256" key="1">
    <source>
        <dbReference type="ARBA" id="ARBA00010641"/>
    </source>
</evidence>
<dbReference type="NCBIfam" id="TIGR02937">
    <property type="entry name" value="sigma70-ECF"/>
    <property type="match status" value="1"/>
</dbReference>